<feature type="domain" description="Zinc knuckle CX2CX4HX4C" evidence="2">
    <location>
        <begin position="170"/>
        <end position="217"/>
    </location>
</feature>
<dbReference type="EMBL" id="SMMG02000009">
    <property type="protein sequence ID" value="KAA3460790.1"/>
    <property type="molecule type" value="Genomic_DNA"/>
</dbReference>
<sequence length="361" mass="41641">MENGIADLNMDDGEDDAFSLTEEVEEQISAYSFCLVGCFLTASVVHFPAMRNTLANIWHPLEGVQISDLGEKHFLFKFFNEIDISRVINGAPWTFNNHLLIFSRVQENEDSMSISLVYANWWVQIHDLPPGFFRDSMAVQFGNFIGKFLEHDTKQILNGYRNFMRIRVQIDVRKPLKRRKKVMISESKVSFANFKYEKLTLFCFLCGCLGHGESFCPLRLRIGTQEVEFGWDLSLRAPMRRAVTSNSIWLREEGANSRFGNTQIGQQFSNGSNQNHKVDLRRNFNIYLGLNLEGSKSRNMGNEDKENDRCCYTEWKRVDHGKIQMMEYSQTDSDSFEGRSGFLAHNQQISTAAMEHADQTQ</sequence>
<dbReference type="AlphaFoldDB" id="A0A5B6URT6"/>
<evidence type="ECO:0000259" key="1">
    <source>
        <dbReference type="Pfam" id="PF14111"/>
    </source>
</evidence>
<dbReference type="OrthoDB" id="1001312at2759"/>
<dbReference type="Pfam" id="PF14392">
    <property type="entry name" value="zf-CCHC_4"/>
    <property type="match status" value="1"/>
</dbReference>
<dbReference type="InterPro" id="IPR025836">
    <property type="entry name" value="Zn_knuckle_CX2CX4HX4C"/>
</dbReference>
<comment type="caution">
    <text evidence="3">The sequence shown here is derived from an EMBL/GenBank/DDBJ whole genome shotgun (WGS) entry which is preliminary data.</text>
</comment>
<keyword evidence="4" id="KW-1185">Reference proteome</keyword>
<evidence type="ECO:0000313" key="4">
    <source>
        <dbReference type="Proteomes" id="UP000325315"/>
    </source>
</evidence>
<dbReference type="InterPro" id="IPR025558">
    <property type="entry name" value="DUF4283"/>
</dbReference>
<accession>A0A5B6URT6</accession>
<dbReference type="Pfam" id="PF14111">
    <property type="entry name" value="DUF4283"/>
    <property type="match status" value="1"/>
</dbReference>
<name>A0A5B6URT6_9ROSI</name>
<evidence type="ECO:0000259" key="2">
    <source>
        <dbReference type="Pfam" id="PF14392"/>
    </source>
</evidence>
<dbReference type="PANTHER" id="PTHR31286">
    <property type="entry name" value="GLYCINE-RICH CELL WALL STRUCTURAL PROTEIN 1.8-LIKE"/>
    <property type="match status" value="1"/>
</dbReference>
<feature type="domain" description="DUF4283" evidence="1">
    <location>
        <begin position="32"/>
        <end position="110"/>
    </location>
</feature>
<dbReference type="InterPro" id="IPR040256">
    <property type="entry name" value="At4g02000-like"/>
</dbReference>
<dbReference type="PANTHER" id="PTHR31286:SF153">
    <property type="entry name" value="DUF4283 DOMAIN PROTEIN"/>
    <property type="match status" value="1"/>
</dbReference>
<reference evidence="3" key="1">
    <citation type="submission" date="2019-08" db="EMBL/GenBank/DDBJ databases">
        <authorList>
            <person name="Liu F."/>
        </authorList>
    </citation>
    <scope>NUCLEOTIDE SEQUENCE [LARGE SCALE GENOMIC DNA]</scope>
    <source>
        <strain evidence="3">PA1801</strain>
        <tissue evidence="3">Leaf</tissue>
    </source>
</reference>
<protein>
    <submittedName>
        <fullName evidence="3">Nucleolin-like</fullName>
    </submittedName>
</protein>
<evidence type="ECO:0000313" key="3">
    <source>
        <dbReference type="EMBL" id="KAA3460790.1"/>
    </source>
</evidence>
<dbReference type="Proteomes" id="UP000325315">
    <property type="component" value="Unassembled WGS sequence"/>
</dbReference>
<organism evidence="3 4">
    <name type="scientific">Gossypium australe</name>
    <dbReference type="NCBI Taxonomy" id="47621"/>
    <lineage>
        <taxon>Eukaryota</taxon>
        <taxon>Viridiplantae</taxon>
        <taxon>Streptophyta</taxon>
        <taxon>Embryophyta</taxon>
        <taxon>Tracheophyta</taxon>
        <taxon>Spermatophyta</taxon>
        <taxon>Magnoliopsida</taxon>
        <taxon>eudicotyledons</taxon>
        <taxon>Gunneridae</taxon>
        <taxon>Pentapetalae</taxon>
        <taxon>rosids</taxon>
        <taxon>malvids</taxon>
        <taxon>Malvales</taxon>
        <taxon>Malvaceae</taxon>
        <taxon>Malvoideae</taxon>
        <taxon>Gossypium</taxon>
    </lineage>
</organism>
<proteinExistence type="predicted"/>
<gene>
    <name evidence="3" type="ORF">EPI10_027418</name>
</gene>